<reference evidence="3 4" key="1">
    <citation type="submission" date="2019-06" db="EMBL/GenBank/DDBJ databases">
        <title>Genomics analysis of Aphanomyces spp. identifies a new class of oomycete effector associated with host adaptation.</title>
        <authorList>
            <person name="Gaulin E."/>
        </authorList>
    </citation>
    <scope>NUCLEOTIDE SEQUENCE [LARGE SCALE GENOMIC DNA]</scope>
    <source>
        <strain evidence="3 4">E</strain>
    </source>
</reference>
<proteinExistence type="inferred from homology"/>
<comment type="similarity">
    <text evidence="1">Belongs to the polypeptide deformylase family.</text>
</comment>
<evidence type="ECO:0000256" key="1">
    <source>
        <dbReference type="ARBA" id="ARBA00010759"/>
    </source>
</evidence>
<protein>
    <recommendedName>
        <fullName evidence="2">peptide deformylase</fullName>
        <ecNumber evidence="2">3.5.1.88</ecNumber>
    </recommendedName>
</protein>
<sequence>MFSMWDDCMCFPDLLVRVSRHASISLGYLNHHGQIVHEDALPQAESELFQHELDHLDGILAVNLVSKDLLSADELLERFPSHVIQRRAFDMNPTKFQKLVDYVI</sequence>
<dbReference type="Pfam" id="PF01327">
    <property type="entry name" value="Pep_deformylase"/>
    <property type="match status" value="1"/>
</dbReference>
<gene>
    <name evidence="3" type="ORF">AaE_013739</name>
</gene>
<dbReference type="EC" id="3.5.1.88" evidence="2"/>
<organism evidence="3 4">
    <name type="scientific">Aphanomyces astaci</name>
    <name type="common">Crayfish plague agent</name>
    <dbReference type="NCBI Taxonomy" id="112090"/>
    <lineage>
        <taxon>Eukaryota</taxon>
        <taxon>Sar</taxon>
        <taxon>Stramenopiles</taxon>
        <taxon>Oomycota</taxon>
        <taxon>Saprolegniomycetes</taxon>
        <taxon>Saprolegniales</taxon>
        <taxon>Verrucalvaceae</taxon>
        <taxon>Aphanomyces</taxon>
    </lineage>
</organism>
<dbReference type="InterPro" id="IPR023635">
    <property type="entry name" value="Peptide_deformylase"/>
</dbReference>
<accession>A0A6A4Z9D1</accession>
<comment type="caution">
    <text evidence="3">The sequence shown here is derived from an EMBL/GenBank/DDBJ whole genome shotgun (WGS) entry which is preliminary data.</text>
</comment>
<evidence type="ECO:0000313" key="4">
    <source>
        <dbReference type="Proteomes" id="UP000469452"/>
    </source>
</evidence>
<dbReference type="PRINTS" id="PR01576">
    <property type="entry name" value="PDEFORMYLASE"/>
</dbReference>
<dbReference type="Proteomes" id="UP000469452">
    <property type="component" value="Unassembled WGS sequence"/>
</dbReference>
<evidence type="ECO:0000256" key="2">
    <source>
        <dbReference type="ARBA" id="ARBA00012175"/>
    </source>
</evidence>
<dbReference type="SUPFAM" id="SSF56420">
    <property type="entry name" value="Peptide deformylase"/>
    <property type="match status" value="1"/>
</dbReference>
<evidence type="ECO:0000313" key="3">
    <source>
        <dbReference type="EMBL" id="KAF0707168.1"/>
    </source>
</evidence>
<dbReference type="AlphaFoldDB" id="A0A6A4Z9D1"/>
<name>A0A6A4Z9D1_APHAT</name>
<dbReference type="VEuPathDB" id="FungiDB:H257_12994"/>
<dbReference type="GO" id="GO:0042586">
    <property type="term" value="F:peptide deformylase activity"/>
    <property type="evidence" value="ECO:0007669"/>
    <property type="project" value="UniProtKB-EC"/>
</dbReference>
<dbReference type="EMBL" id="VJMI01019509">
    <property type="protein sequence ID" value="KAF0707168.1"/>
    <property type="molecule type" value="Genomic_DNA"/>
</dbReference>
<dbReference type="Gene3D" id="3.90.45.10">
    <property type="entry name" value="Peptide deformylase"/>
    <property type="match status" value="1"/>
</dbReference>
<dbReference type="InterPro" id="IPR036821">
    <property type="entry name" value="Peptide_deformylase_sf"/>
</dbReference>